<reference evidence="3 4" key="2">
    <citation type="submission" date="2024-05" db="EMBL/GenBank/DDBJ databases">
        <authorList>
            <person name="Chen Y."/>
            <person name="Shah S."/>
            <person name="Dougan E. K."/>
            <person name="Thang M."/>
            <person name="Chan C."/>
        </authorList>
    </citation>
    <scope>NUCLEOTIDE SEQUENCE [LARGE SCALE GENOMIC DNA]</scope>
</reference>
<comment type="caution">
    <text evidence="2">The sequence shown here is derived from an EMBL/GenBank/DDBJ whole genome shotgun (WGS) entry which is preliminary data.</text>
</comment>
<proteinExistence type="predicted"/>
<gene>
    <name evidence="2" type="ORF">C1SCF055_LOCUS40296</name>
</gene>
<dbReference type="EMBL" id="CAMXCT020006532">
    <property type="protein sequence ID" value="CAL1168847.1"/>
    <property type="molecule type" value="Genomic_DNA"/>
</dbReference>
<reference evidence="2" key="1">
    <citation type="submission" date="2022-10" db="EMBL/GenBank/DDBJ databases">
        <authorList>
            <person name="Chen Y."/>
            <person name="Dougan E. K."/>
            <person name="Chan C."/>
            <person name="Rhodes N."/>
            <person name="Thang M."/>
        </authorList>
    </citation>
    <scope>NUCLEOTIDE SEQUENCE</scope>
</reference>
<keyword evidence="3" id="KW-0689">Ribosomal protein</keyword>
<dbReference type="Proteomes" id="UP001152797">
    <property type="component" value="Unassembled WGS sequence"/>
</dbReference>
<evidence type="ECO:0000256" key="1">
    <source>
        <dbReference type="SAM" id="Phobius"/>
    </source>
</evidence>
<keyword evidence="1" id="KW-1133">Transmembrane helix</keyword>
<feature type="transmembrane region" description="Helical" evidence="1">
    <location>
        <begin position="62"/>
        <end position="88"/>
    </location>
</feature>
<sequence length="617" mass="69455">MVRPWREGPAEVPPVQADAEVIGAPATEDLPFLGRTFESVLPSRPDVDGQAIHWCKYRLCRILLLMLVALVMLICCLAFPVTLTVLAIQRVFGHREHLCPFWMHHALCNWPRLHGGSAGPLPELPISADNVLWMDPNISESQDAMAEAVEVLRHAKVQALHEDLCSFLENWLPKLGFNGLIAMLRAFEIVREAEQEQDDEDVDAWGIQLDDFSEDLIEISEDWKHDLGAYIMARLKLHPVMNRSEYLRYAVEVAGSLRLGGGPLHAITWTEMIYFLRSNGWRNTNGLWNFVLANICAAFQELPGLFVHCIHGLGHGAMASGVLLAMSHGQRDAYEKLDLCVQIRKGTAGHRITQRMLDIALGICNDAPDKQLGYVCAGGVYMEYWKSRGDNWRPKYDYGAALSALSSSRSVIHQDWAKKATDGPLSDPAWLFEHICLFTDFPATCFRFEPGLGVQGERDSFREFEHFAIFEPCTQSYWSSNITWTQKPLRGCILGRSARFISTRTMTSGVMGDMLLKQPGENLAFKGSTPWLTGAPCTSPVKMVLLLCCRTRRGHWKQSFLCSLCCALMETGWPALLAPWPVWHSLSKSLGLMMLSWRTIVDRFWISRGNFCASRLA</sequence>
<dbReference type="AlphaFoldDB" id="A0A9P1DRQ5"/>
<keyword evidence="1" id="KW-0472">Membrane</keyword>
<organism evidence="2">
    <name type="scientific">Cladocopium goreaui</name>
    <dbReference type="NCBI Taxonomy" id="2562237"/>
    <lineage>
        <taxon>Eukaryota</taxon>
        <taxon>Sar</taxon>
        <taxon>Alveolata</taxon>
        <taxon>Dinophyceae</taxon>
        <taxon>Suessiales</taxon>
        <taxon>Symbiodiniaceae</taxon>
        <taxon>Cladocopium</taxon>
    </lineage>
</organism>
<keyword evidence="4" id="KW-1185">Reference proteome</keyword>
<evidence type="ECO:0000313" key="2">
    <source>
        <dbReference type="EMBL" id="CAI4015472.1"/>
    </source>
</evidence>
<protein>
    <submittedName>
        <fullName evidence="3">40S ribosomal protein S7</fullName>
    </submittedName>
</protein>
<dbReference type="GO" id="GO:0005840">
    <property type="term" value="C:ribosome"/>
    <property type="evidence" value="ECO:0007669"/>
    <property type="project" value="UniProtKB-KW"/>
</dbReference>
<dbReference type="EMBL" id="CAMXCT030006532">
    <property type="protein sequence ID" value="CAL4802784.1"/>
    <property type="molecule type" value="Genomic_DNA"/>
</dbReference>
<evidence type="ECO:0000313" key="4">
    <source>
        <dbReference type="Proteomes" id="UP001152797"/>
    </source>
</evidence>
<accession>A0A9P1DRQ5</accession>
<name>A0A9P1DRQ5_9DINO</name>
<evidence type="ECO:0000313" key="3">
    <source>
        <dbReference type="EMBL" id="CAL4802784.1"/>
    </source>
</evidence>
<keyword evidence="3" id="KW-0687">Ribonucleoprotein</keyword>
<dbReference type="OrthoDB" id="407187at2759"/>
<keyword evidence="1" id="KW-0812">Transmembrane</keyword>
<dbReference type="EMBL" id="CAMXCT010006532">
    <property type="protein sequence ID" value="CAI4015472.1"/>
    <property type="molecule type" value="Genomic_DNA"/>
</dbReference>